<evidence type="ECO:0000313" key="1">
    <source>
        <dbReference type="EMBL" id="RVW34570.1"/>
    </source>
</evidence>
<evidence type="ECO:0000313" key="2">
    <source>
        <dbReference type="Proteomes" id="UP000288805"/>
    </source>
</evidence>
<protein>
    <submittedName>
        <fullName evidence="1">Uncharacterized protein</fullName>
    </submittedName>
</protein>
<gene>
    <name evidence="1" type="ORF">CK203_079303</name>
</gene>
<dbReference type="EMBL" id="QGNW01001635">
    <property type="protein sequence ID" value="RVW34570.1"/>
    <property type="molecule type" value="Genomic_DNA"/>
</dbReference>
<comment type="caution">
    <text evidence="1">The sequence shown here is derived from an EMBL/GenBank/DDBJ whole genome shotgun (WGS) entry which is preliminary data.</text>
</comment>
<reference evidence="1 2" key="1">
    <citation type="journal article" date="2018" name="PLoS Genet.">
        <title>Population sequencing reveals clonal diversity and ancestral inbreeding in the grapevine cultivar Chardonnay.</title>
        <authorList>
            <person name="Roach M.J."/>
            <person name="Johnson D.L."/>
            <person name="Bohlmann J."/>
            <person name="van Vuuren H.J."/>
            <person name="Jones S.J."/>
            <person name="Pretorius I.S."/>
            <person name="Schmidt S.A."/>
            <person name="Borneman A.R."/>
        </authorList>
    </citation>
    <scope>NUCLEOTIDE SEQUENCE [LARGE SCALE GENOMIC DNA]</scope>
    <source>
        <strain evidence="2">cv. Chardonnay</strain>
        <tissue evidence="1">Leaf</tissue>
    </source>
</reference>
<accession>A0A438DGJ0</accession>
<proteinExistence type="predicted"/>
<name>A0A438DGJ0_VITVI</name>
<sequence>MGRCPKEVRTNNLENNKLTTWSAARAPSQPSLVSEALGFKPSHSLVFSELVCRPHSCDEFEFASVFGGAVKFATSCNEEDIIEIVGGILKHIFGPSLHV</sequence>
<dbReference type="AlphaFoldDB" id="A0A438DGJ0"/>
<organism evidence="1 2">
    <name type="scientific">Vitis vinifera</name>
    <name type="common">Grape</name>
    <dbReference type="NCBI Taxonomy" id="29760"/>
    <lineage>
        <taxon>Eukaryota</taxon>
        <taxon>Viridiplantae</taxon>
        <taxon>Streptophyta</taxon>
        <taxon>Embryophyta</taxon>
        <taxon>Tracheophyta</taxon>
        <taxon>Spermatophyta</taxon>
        <taxon>Magnoliopsida</taxon>
        <taxon>eudicotyledons</taxon>
        <taxon>Gunneridae</taxon>
        <taxon>Pentapetalae</taxon>
        <taxon>rosids</taxon>
        <taxon>Vitales</taxon>
        <taxon>Vitaceae</taxon>
        <taxon>Viteae</taxon>
        <taxon>Vitis</taxon>
    </lineage>
</organism>
<dbReference type="Proteomes" id="UP000288805">
    <property type="component" value="Unassembled WGS sequence"/>
</dbReference>